<reference evidence="5 6" key="1">
    <citation type="submission" date="2019-09" db="EMBL/GenBank/DDBJ databases">
        <title>Whole genome sequences of isolates from the Mars Exploration Rovers.</title>
        <authorList>
            <person name="Seuylemezian A."/>
            <person name="Vaishampayan P."/>
        </authorList>
    </citation>
    <scope>NUCLEOTIDE SEQUENCE [LARGE SCALE GENOMIC DNA]</scope>
    <source>
        <strain evidence="5 6">MER_TA_151</strain>
    </source>
</reference>
<dbReference type="SMART" id="SM01317">
    <property type="entry name" value="SPOB_ab"/>
    <property type="match status" value="1"/>
</dbReference>
<accession>A0A5J5HNT1</accession>
<dbReference type="Proteomes" id="UP000326671">
    <property type="component" value="Unassembled WGS sequence"/>
</dbReference>
<evidence type="ECO:0000256" key="3">
    <source>
        <dbReference type="ARBA" id="ARBA00022777"/>
    </source>
</evidence>
<dbReference type="InterPro" id="IPR037100">
    <property type="entry name" value="Spo0B_C_sf"/>
</dbReference>
<dbReference type="Pfam" id="PF14689">
    <property type="entry name" value="SPOB_a"/>
    <property type="match status" value="1"/>
</dbReference>
<comment type="caution">
    <text evidence="5">The sequence shown here is derived from an EMBL/GenBank/DDBJ whole genome shotgun (WGS) entry which is preliminary data.</text>
</comment>
<dbReference type="AlphaFoldDB" id="A0A5J5HNT1"/>
<dbReference type="Gene3D" id="3.30.565.30">
    <property type="entry name" value="Sporulation initiation phosphotransferase B (SpoOB), C-terminal domain"/>
    <property type="match status" value="1"/>
</dbReference>
<evidence type="ECO:0000259" key="4">
    <source>
        <dbReference type="SMART" id="SM01317"/>
    </source>
</evidence>
<evidence type="ECO:0000256" key="2">
    <source>
        <dbReference type="ARBA" id="ARBA00022679"/>
    </source>
</evidence>
<organism evidence="5 6">
    <name type="scientific">Niallia endozanthoxylica</name>
    <dbReference type="NCBI Taxonomy" id="2036016"/>
    <lineage>
        <taxon>Bacteria</taxon>
        <taxon>Bacillati</taxon>
        <taxon>Bacillota</taxon>
        <taxon>Bacilli</taxon>
        <taxon>Bacillales</taxon>
        <taxon>Bacillaceae</taxon>
        <taxon>Niallia</taxon>
    </lineage>
</organism>
<dbReference type="InterPro" id="IPR016120">
    <property type="entry name" value="Sig_transdc_His_kin_SpoOB"/>
</dbReference>
<protein>
    <submittedName>
        <fullName evidence="5">Sporulation protein</fullName>
    </submittedName>
</protein>
<keyword evidence="1" id="KW-0597">Phosphoprotein</keyword>
<dbReference type="Gene3D" id="1.10.287.130">
    <property type="match status" value="1"/>
</dbReference>
<dbReference type="EMBL" id="VYKL01000020">
    <property type="protein sequence ID" value="KAA9023210.1"/>
    <property type="molecule type" value="Genomic_DNA"/>
</dbReference>
<evidence type="ECO:0000256" key="1">
    <source>
        <dbReference type="ARBA" id="ARBA00022553"/>
    </source>
</evidence>
<dbReference type="Pfam" id="PF14682">
    <property type="entry name" value="SPOB_ab"/>
    <property type="match status" value="1"/>
</dbReference>
<dbReference type="InterPro" id="IPR016122">
    <property type="entry name" value="SpoOB_C"/>
</dbReference>
<sequence>MKKEWNTVEVLRHVRHDWLNKLQLIKGNIDLNKIDRVKEIIGEIVIEAQHETKLSNLNLPHFTTLLLLHNWETESFKLEFEVIDDHKCGKLNDEELTTWTSEFFTVLNESMKSYYDNHLILTIEQQQEGLRFFFDFCGIIENRESIETFLHNTSFGINVKQVDMNERELTLEVMIPYK</sequence>
<keyword evidence="2" id="KW-0808">Transferase</keyword>
<dbReference type="OrthoDB" id="2375606at2"/>
<feature type="domain" description="Sporulation initiation phosphotransferase B C-terminal" evidence="4">
    <location>
        <begin position="59"/>
        <end position="171"/>
    </location>
</feature>
<dbReference type="GO" id="GO:0000155">
    <property type="term" value="F:phosphorelay sensor kinase activity"/>
    <property type="evidence" value="ECO:0007669"/>
    <property type="project" value="InterPro"/>
</dbReference>
<name>A0A5J5HNT1_9BACI</name>
<evidence type="ECO:0000313" key="6">
    <source>
        <dbReference type="Proteomes" id="UP000326671"/>
    </source>
</evidence>
<evidence type="ECO:0000313" key="5">
    <source>
        <dbReference type="EMBL" id="KAA9023210.1"/>
    </source>
</evidence>
<dbReference type="SUPFAM" id="SSF55890">
    <property type="entry name" value="Sporulation response regulatory protein Spo0B"/>
    <property type="match status" value="1"/>
</dbReference>
<dbReference type="InterPro" id="IPR039506">
    <property type="entry name" value="SPOB_a"/>
</dbReference>
<keyword evidence="6" id="KW-1185">Reference proteome</keyword>
<keyword evidence="3" id="KW-0418">Kinase</keyword>
<proteinExistence type="predicted"/>
<gene>
    <name evidence="5" type="ORF">F4V44_13530</name>
</gene>